<keyword evidence="2" id="KW-0418">Kinase</keyword>
<dbReference type="Pfam" id="PF04967">
    <property type="entry name" value="HTH_10"/>
    <property type="match status" value="1"/>
</dbReference>
<feature type="domain" description="Response regulatory" evidence="6">
    <location>
        <begin position="6"/>
        <end position="122"/>
    </location>
</feature>
<dbReference type="InterPro" id="IPR003018">
    <property type="entry name" value="GAF"/>
</dbReference>
<evidence type="ECO:0000256" key="4">
    <source>
        <dbReference type="ARBA" id="ARBA00023163"/>
    </source>
</evidence>
<dbReference type="SMART" id="SM00448">
    <property type="entry name" value="REC"/>
    <property type="match status" value="1"/>
</dbReference>
<organism evidence="7 8">
    <name type="scientific">Natrinema versiforme</name>
    <dbReference type="NCBI Taxonomy" id="88724"/>
    <lineage>
        <taxon>Archaea</taxon>
        <taxon>Methanobacteriati</taxon>
        <taxon>Methanobacteriota</taxon>
        <taxon>Stenosarchaea group</taxon>
        <taxon>Halobacteria</taxon>
        <taxon>Halobacteriales</taxon>
        <taxon>Natrialbaceae</taxon>
        <taxon>Natrinema</taxon>
    </lineage>
</organism>
<evidence type="ECO:0000256" key="3">
    <source>
        <dbReference type="ARBA" id="ARBA00023015"/>
    </source>
</evidence>
<sequence>MTEPITVLVVDNEPGFADLAGEMLERERDSIVAETATDGTAALDVLERRDVDCIVSDYEMPEMTGLELLERVREDDPDLPFILFTGRGSEEIASEAIAAGVTQYLQKESGKKQYALLANQIRNAVAQYRTETELRESERRYERTLTTLHETTRDLMRAETKDEIYRSAVETAGEILDVTVAAAYAFEPTAGSLEHAASTGRSPELGDPEQTFERGEGLVWATFSEGESAYYEDVTCEDGAEASAPLEDGIEPAETLGRSELIVPLGTHGVLVAGREEVDGFDETMIELLHILAANTEAALDRAEREQLLRDHDRTLTRQNEELTRLNHTNEIVREINHGIAQASTRAAIEETVCDRLAETDRYRFAWIAADDDEPPAPTAWSGIDAAYIDRIRGDGACAPEITLARETLETGRVQLVRDVLEDGRWESRRKAALTYGYQTVLGIPLIADDRRYGALVVHVSGADSVGESEREVLAELGETTGHAIRSVERTRAMVTDSRLELELAVRDSRLLLNRLSAYVETAAPITLEGVIDRGEDGIVLFVSAPATASLTDLETEWASIETLSVVSDGDEETLFELTVTSTPFLDVLRTYDVQIRLATAEDGASTLVLEVPQGVETRSLVEAIEAEYPETELVAKRETTHTRSARRLDAYLAERLTDKQFEALQAAHYSGFFEWPRESTGEDLADALGVSPPTYHYHLRAAERKLVTLAFDGYST</sequence>
<dbReference type="EMBL" id="CP040330">
    <property type="protein sequence ID" value="QCS44026.1"/>
    <property type="molecule type" value="Genomic_DNA"/>
</dbReference>
<dbReference type="PANTHER" id="PTHR34236">
    <property type="entry name" value="DIMETHYL SULFOXIDE REDUCTASE TRANSCRIPTIONAL ACTIVATOR"/>
    <property type="match status" value="1"/>
</dbReference>
<gene>
    <name evidence="7" type="ORF">FEJ81_17375</name>
</gene>
<evidence type="ECO:0000313" key="7">
    <source>
        <dbReference type="EMBL" id="QCS44026.1"/>
    </source>
</evidence>
<evidence type="ECO:0000259" key="6">
    <source>
        <dbReference type="PROSITE" id="PS50110"/>
    </source>
</evidence>
<name>A0A4V1G041_9EURY</name>
<evidence type="ECO:0000256" key="5">
    <source>
        <dbReference type="PROSITE-ProRule" id="PRU00169"/>
    </source>
</evidence>
<dbReference type="Pfam" id="PF13185">
    <property type="entry name" value="GAF_2"/>
    <property type="match status" value="2"/>
</dbReference>
<dbReference type="InterPro" id="IPR029016">
    <property type="entry name" value="GAF-like_dom_sf"/>
</dbReference>
<evidence type="ECO:0000256" key="1">
    <source>
        <dbReference type="ARBA" id="ARBA00022679"/>
    </source>
</evidence>
<reference evidence="8" key="1">
    <citation type="submission" date="2019-05" db="EMBL/GenBank/DDBJ databases">
        <title>Genome sequence and methylation pattern of the halophilic Archaeon Natrinema versiforme BOL5-4.</title>
        <authorList>
            <person name="DasSarma P."/>
            <person name="Anton B.P."/>
            <person name="DasSarma S.L."/>
            <person name="Martinez F.L."/>
            <person name="Guzman D."/>
            <person name="Roberts R.J."/>
            <person name="DasSarma S."/>
        </authorList>
    </citation>
    <scope>NUCLEOTIDE SEQUENCE [LARGE SCALE GENOMIC DNA]</scope>
    <source>
        <strain evidence="8">BOL5-4</strain>
    </source>
</reference>
<dbReference type="GO" id="GO:0000160">
    <property type="term" value="P:phosphorelay signal transduction system"/>
    <property type="evidence" value="ECO:0007669"/>
    <property type="project" value="InterPro"/>
</dbReference>
<dbReference type="InterPro" id="IPR007050">
    <property type="entry name" value="HTH_bacterioopsin"/>
</dbReference>
<dbReference type="InterPro" id="IPR011006">
    <property type="entry name" value="CheY-like_superfamily"/>
</dbReference>
<dbReference type="SUPFAM" id="SSF55781">
    <property type="entry name" value="GAF domain-like"/>
    <property type="match status" value="2"/>
</dbReference>
<keyword evidence="3" id="KW-0805">Transcription regulation</keyword>
<accession>A0A4V1G041</accession>
<dbReference type="OrthoDB" id="165911at2157"/>
<evidence type="ECO:0000313" key="8">
    <source>
        <dbReference type="Proteomes" id="UP000302218"/>
    </source>
</evidence>
<dbReference type="SMART" id="SM00065">
    <property type="entry name" value="GAF"/>
    <property type="match status" value="2"/>
</dbReference>
<dbReference type="KEGG" id="nvr:FEJ81_17375"/>
<keyword evidence="1" id="KW-0808">Transferase</keyword>
<dbReference type="Gene3D" id="3.40.50.2300">
    <property type="match status" value="1"/>
</dbReference>
<dbReference type="RefSeq" id="WP_138246475.1">
    <property type="nucleotide sequence ID" value="NZ_CP040330.1"/>
</dbReference>
<proteinExistence type="predicted"/>
<dbReference type="PROSITE" id="PS50110">
    <property type="entry name" value="RESPONSE_REGULATORY"/>
    <property type="match status" value="1"/>
</dbReference>
<evidence type="ECO:0000256" key="2">
    <source>
        <dbReference type="ARBA" id="ARBA00022777"/>
    </source>
</evidence>
<feature type="modified residue" description="4-aspartylphosphate" evidence="5">
    <location>
        <position position="57"/>
    </location>
</feature>
<dbReference type="AlphaFoldDB" id="A0A4V1G041"/>
<dbReference type="SUPFAM" id="SSF52172">
    <property type="entry name" value="CheY-like"/>
    <property type="match status" value="1"/>
</dbReference>
<dbReference type="Pfam" id="PF00072">
    <property type="entry name" value="Response_reg"/>
    <property type="match status" value="1"/>
</dbReference>
<protein>
    <submittedName>
        <fullName evidence="7">Response regulator</fullName>
    </submittedName>
</protein>
<dbReference type="PANTHER" id="PTHR34236:SF1">
    <property type="entry name" value="DIMETHYL SULFOXIDE REDUCTASE TRANSCRIPTIONAL ACTIVATOR"/>
    <property type="match status" value="1"/>
</dbReference>
<dbReference type="InterPro" id="IPR031803">
    <property type="entry name" value="BAT_GAF/HTH-assoc"/>
</dbReference>
<dbReference type="Proteomes" id="UP000302218">
    <property type="component" value="Chromosome"/>
</dbReference>
<dbReference type="InterPro" id="IPR001789">
    <property type="entry name" value="Sig_transdc_resp-reg_receiver"/>
</dbReference>
<keyword evidence="4" id="KW-0804">Transcription</keyword>
<dbReference type="GeneID" id="40267082"/>
<dbReference type="GO" id="GO:0016301">
    <property type="term" value="F:kinase activity"/>
    <property type="evidence" value="ECO:0007669"/>
    <property type="project" value="UniProtKB-KW"/>
</dbReference>
<keyword evidence="5" id="KW-0597">Phosphoprotein</keyword>
<dbReference type="CDD" id="cd00156">
    <property type="entry name" value="REC"/>
    <property type="match status" value="1"/>
</dbReference>
<dbReference type="Gene3D" id="3.30.450.40">
    <property type="match status" value="2"/>
</dbReference>
<dbReference type="Pfam" id="PF15915">
    <property type="entry name" value="BAT"/>
    <property type="match status" value="1"/>
</dbReference>